<dbReference type="PRINTS" id="PR01840">
    <property type="entry name" value="TATCFAMILY"/>
</dbReference>
<evidence type="ECO:0000313" key="6">
    <source>
        <dbReference type="EMBL" id="SFM30282.1"/>
    </source>
</evidence>
<keyword evidence="2 5" id="KW-0812">Transmembrane</keyword>
<dbReference type="GO" id="GO:0065002">
    <property type="term" value="P:intracellular protein transmembrane transport"/>
    <property type="evidence" value="ECO:0007669"/>
    <property type="project" value="TreeGrafter"/>
</dbReference>
<organism evidence="6 7">
    <name type="scientific">Methanolobus profundi</name>
    <dbReference type="NCBI Taxonomy" id="487685"/>
    <lineage>
        <taxon>Archaea</taxon>
        <taxon>Methanobacteriati</taxon>
        <taxon>Methanobacteriota</taxon>
        <taxon>Stenosarchaea group</taxon>
        <taxon>Methanomicrobia</taxon>
        <taxon>Methanosarcinales</taxon>
        <taxon>Methanosarcinaceae</taxon>
        <taxon>Methanolobus</taxon>
    </lineage>
</organism>
<dbReference type="PANTHER" id="PTHR30371:SF0">
    <property type="entry name" value="SEC-INDEPENDENT PROTEIN TRANSLOCASE PROTEIN TATC, CHLOROPLASTIC-RELATED"/>
    <property type="match status" value="1"/>
</dbReference>
<dbReference type="RefSeq" id="WP_091933524.1">
    <property type="nucleotide sequence ID" value="NZ_FOUJ01000001.1"/>
</dbReference>
<dbReference type="GO" id="GO:0033281">
    <property type="term" value="C:TAT protein transport complex"/>
    <property type="evidence" value="ECO:0007669"/>
    <property type="project" value="UniProtKB-UniRule"/>
</dbReference>
<comment type="similarity">
    <text evidence="5">Belongs to the TatC family.</text>
</comment>
<keyword evidence="5" id="KW-1003">Cell membrane</keyword>
<keyword evidence="4 5" id="KW-0472">Membrane</keyword>
<accession>A0A1I4PR19</accession>
<reference evidence="7" key="1">
    <citation type="submission" date="2016-10" db="EMBL/GenBank/DDBJ databases">
        <authorList>
            <person name="Varghese N."/>
            <person name="Submissions S."/>
        </authorList>
    </citation>
    <scope>NUCLEOTIDE SEQUENCE [LARGE SCALE GENOMIC DNA]</scope>
    <source>
        <strain evidence="7">Mob M</strain>
    </source>
</reference>
<feature type="transmembrane region" description="Helical" evidence="5">
    <location>
        <begin position="232"/>
        <end position="252"/>
    </location>
</feature>
<dbReference type="HAMAP" id="MF_00902">
    <property type="entry name" value="TatC"/>
    <property type="match status" value="1"/>
</dbReference>
<dbReference type="Proteomes" id="UP000198535">
    <property type="component" value="Unassembled WGS sequence"/>
</dbReference>
<gene>
    <name evidence="5" type="primary">tatC</name>
    <name evidence="6" type="ORF">SAMN04488696_0841</name>
</gene>
<dbReference type="STRING" id="487685.SAMN04488696_0841"/>
<evidence type="ECO:0000256" key="3">
    <source>
        <dbReference type="ARBA" id="ARBA00022989"/>
    </source>
</evidence>
<keyword evidence="3 5" id="KW-1133">Transmembrane helix</keyword>
<name>A0A1I4PR19_9EURY</name>
<evidence type="ECO:0000256" key="4">
    <source>
        <dbReference type="ARBA" id="ARBA00023136"/>
    </source>
</evidence>
<feature type="transmembrane region" description="Helical" evidence="5">
    <location>
        <begin position="177"/>
        <end position="197"/>
    </location>
</feature>
<evidence type="ECO:0000256" key="2">
    <source>
        <dbReference type="ARBA" id="ARBA00022692"/>
    </source>
</evidence>
<feature type="transmembrane region" description="Helical" evidence="5">
    <location>
        <begin position="91"/>
        <end position="111"/>
    </location>
</feature>
<dbReference type="PANTHER" id="PTHR30371">
    <property type="entry name" value="SEC-INDEPENDENT PROTEIN TRANSLOCASE PROTEIN TATC"/>
    <property type="match status" value="1"/>
</dbReference>
<protein>
    <recommendedName>
        <fullName evidence="5">Sec-independent protein translocase protein TatC</fullName>
    </recommendedName>
</protein>
<dbReference type="AlphaFoldDB" id="A0A1I4PR19"/>
<keyword evidence="7" id="KW-1185">Reference proteome</keyword>
<proteinExistence type="inferred from homology"/>
<keyword evidence="5" id="KW-0811">Translocation</keyword>
<dbReference type="GO" id="GO:0009977">
    <property type="term" value="F:proton motive force dependent protein transmembrane transporter activity"/>
    <property type="evidence" value="ECO:0007669"/>
    <property type="project" value="TreeGrafter"/>
</dbReference>
<dbReference type="Pfam" id="PF00902">
    <property type="entry name" value="TatC"/>
    <property type="match status" value="1"/>
</dbReference>
<dbReference type="OrthoDB" id="198870at2157"/>
<dbReference type="GO" id="GO:0043953">
    <property type="term" value="P:protein transport by the Tat complex"/>
    <property type="evidence" value="ECO:0007669"/>
    <property type="project" value="UniProtKB-UniRule"/>
</dbReference>
<feature type="transmembrane region" description="Helical" evidence="5">
    <location>
        <begin position="209"/>
        <end position="226"/>
    </location>
</feature>
<sequence length="254" mass="28895">MDYEKIGNKKRTENKANSASIGVSGDYNEHVRHHLRELRNRLIVIILAMLLCVFVTYPFTESMLINAWNAFLGENIDMNIYTPFEWMFARIKISLLMAVAFTLPFTLYELFRFASRGLYPNERRFIKSVVPVSFLFFIGGAAIALIFILPLMFNYIILSSDTVAENQISVKQTVSMAVTLMAGTGLVFQIPVLMFFATRMQLVRHATLRKMRVLVYASLLTLSLFITPDPTFIAQLVCAVLLIVLFEIGLLVSK</sequence>
<dbReference type="EMBL" id="FOUJ01000001">
    <property type="protein sequence ID" value="SFM30282.1"/>
    <property type="molecule type" value="Genomic_DNA"/>
</dbReference>
<evidence type="ECO:0000256" key="5">
    <source>
        <dbReference type="HAMAP-Rule" id="MF_00902"/>
    </source>
</evidence>
<comment type="subcellular location">
    <subcellularLocation>
        <location evidence="5">Cell membrane</location>
        <topology evidence="5">Multi-pass membrane protein</topology>
    </subcellularLocation>
    <subcellularLocation>
        <location evidence="1">Membrane</location>
        <topology evidence="1">Multi-pass membrane protein</topology>
    </subcellularLocation>
</comment>
<feature type="transmembrane region" description="Helical" evidence="5">
    <location>
        <begin position="132"/>
        <end position="157"/>
    </location>
</feature>
<feature type="transmembrane region" description="Helical" evidence="5">
    <location>
        <begin position="42"/>
        <end position="60"/>
    </location>
</feature>
<evidence type="ECO:0000256" key="1">
    <source>
        <dbReference type="ARBA" id="ARBA00004141"/>
    </source>
</evidence>
<dbReference type="NCBIfam" id="TIGR00945">
    <property type="entry name" value="tatC"/>
    <property type="match status" value="1"/>
</dbReference>
<comment type="function">
    <text evidence="5">Part of the twin-arginine translocation (Tat) system that transports large folded proteins containing a characteristic twin-arginine motif in their signal peptide across membranes.</text>
</comment>
<keyword evidence="5" id="KW-0813">Transport</keyword>
<evidence type="ECO:0000313" key="7">
    <source>
        <dbReference type="Proteomes" id="UP000198535"/>
    </source>
</evidence>
<comment type="subunit">
    <text evidence="5">Forms a complex with TatA.</text>
</comment>
<keyword evidence="5" id="KW-0653">Protein transport</keyword>
<dbReference type="InterPro" id="IPR002033">
    <property type="entry name" value="TatC"/>
</dbReference>